<dbReference type="Gene3D" id="1.10.10.10">
    <property type="entry name" value="Winged helix-like DNA-binding domain superfamily/Winged helix DNA-binding domain"/>
    <property type="match status" value="1"/>
</dbReference>
<dbReference type="InterPro" id="IPR036388">
    <property type="entry name" value="WH-like_DNA-bd_sf"/>
</dbReference>
<evidence type="ECO:0000313" key="4">
    <source>
        <dbReference type="Proteomes" id="UP000609323"/>
    </source>
</evidence>
<sequence length="182" mass="21066">MNSLSYALLGMLVRKPCSGYELAKMMEVFWQAKHSQIYPLLSKLEEQALLTSENVEQTGKPNKKIYHITESGRQILKNWMSKSPALPVTRDEFLIKAYALALTELPTAKRLFHDRIAYYQTTSENRRAKIASIIEESGGRVPEFGELQFGRYIVHNRKLKMEEEEIAWCKWVLSLLDPNETN</sequence>
<dbReference type="PANTHER" id="PTHR43252">
    <property type="entry name" value="TRANSCRIPTIONAL REGULATOR YQJI"/>
    <property type="match status" value="1"/>
</dbReference>
<dbReference type="Proteomes" id="UP000609323">
    <property type="component" value="Unassembled WGS sequence"/>
</dbReference>
<gene>
    <name evidence="3" type="primary">padR</name>
    <name evidence="3" type="ORF">GCM10010917_36720</name>
</gene>
<name>A0ABQ1GQH6_9BACL</name>
<reference evidence="4" key="1">
    <citation type="journal article" date="2019" name="Int. J. Syst. Evol. Microbiol.">
        <title>The Global Catalogue of Microorganisms (GCM) 10K type strain sequencing project: providing services to taxonomists for standard genome sequencing and annotation.</title>
        <authorList>
            <consortium name="The Broad Institute Genomics Platform"/>
            <consortium name="The Broad Institute Genome Sequencing Center for Infectious Disease"/>
            <person name="Wu L."/>
            <person name="Ma J."/>
        </authorList>
    </citation>
    <scope>NUCLEOTIDE SEQUENCE [LARGE SCALE GENOMIC DNA]</scope>
    <source>
        <strain evidence="4">CGMCC 1.15044</strain>
    </source>
</reference>
<dbReference type="Gene3D" id="6.10.140.190">
    <property type="match status" value="1"/>
</dbReference>
<evidence type="ECO:0000313" key="3">
    <source>
        <dbReference type="EMBL" id="GGA48070.1"/>
    </source>
</evidence>
<organism evidence="3 4">
    <name type="scientific">Paenibacillus physcomitrellae</name>
    <dbReference type="NCBI Taxonomy" id="1619311"/>
    <lineage>
        <taxon>Bacteria</taxon>
        <taxon>Bacillati</taxon>
        <taxon>Bacillota</taxon>
        <taxon>Bacilli</taxon>
        <taxon>Bacillales</taxon>
        <taxon>Paenibacillaceae</taxon>
        <taxon>Paenibacillus</taxon>
    </lineage>
</organism>
<dbReference type="Pfam" id="PF03551">
    <property type="entry name" value="PadR"/>
    <property type="match status" value="1"/>
</dbReference>
<comment type="caution">
    <text evidence="3">The sequence shown here is derived from an EMBL/GenBank/DDBJ whole genome shotgun (WGS) entry which is preliminary data.</text>
</comment>
<dbReference type="RefSeq" id="WP_094092790.1">
    <property type="nucleotide sequence ID" value="NZ_BMHF01000016.1"/>
</dbReference>
<proteinExistence type="predicted"/>
<accession>A0ABQ1GQH6</accession>
<dbReference type="InterPro" id="IPR005149">
    <property type="entry name" value="Tscrpt_reg_PadR_N"/>
</dbReference>
<dbReference type="InterPro" id="IPR018309">
    <property type="entry name" value="Tscrpt_reg_PadR_C"/>
</dbReference>
<protein>
    <submittedName>
        <fullName evidence="3">PadR family transcriptional regulator</fullName>
    </submittedName>
</protein>
<keyword evidence="4" id="KW-1185">Reference proteome</keyword>
<feature type="domain" description="Transcription regulator PadR N-terminal" evidence="1">
    <location>
        <begin position="8"/>
        <end position="77"/>
    </location>
</feature>
<dbReference type="InterPro" id="IPR036390">
    <property type="entry name" value="WH_DNA-bd_sf"/>
</dbReference>
<evidence type="ECO:0000259" key="1">
    <source>
        <dbReference type="Pfam" id="PF03551"/>
    </source>
</evidence>
<dbReference type="PANTHER" id="PTHR43252:SF4">
    <property type="entry name" value="TRANSCRIPTIONAL REGULATORY PROTEIN"/>
    <property type="match status" value="1"/>
</dbReference>
<dbReference type="EMBL" id="BMHF01000016">
    <property type="protein sequence ID" value="GGA48070.1"/>
    <property type="molecule type" value="Genomic_DNA"/>
</dbReference>
<feature type="domain" description="Transcription regulator PadR C-terminal" evidence="2">
    <location>
        <begin position="89"/>
        <end position="177"/>
    </location>
</feature>
<dbReference type="SUPFAM" id="SSF46785">
    <property type="entry name" value="Winged helix' DNA-binding domain"/>
    <property type="match status" value="1"/>
</dbReference>
<dbReference type="Pfam" id="PF10400">
    <property type="entry name" value="Vir_act_alpha_C"/>
    <property type="match status" value="1"/>
</dbReference>
<evidence type="ECO:0000259" key="2">
    <source>
        <dbReference type="Pfam" id="PF10400"/>
    </source>
</evidence>